<dbReference type="KEGG" id="fsu:Fisuc_1114"/>
<evidence type="ECO:0000313" key="5">
    <source>
        <dbReference type="Proteomes" id="UP000001497"/>
    </source>
</evidence>
<dbReference type="EMBL" id="CP001792">
    <property type="protein sequence ID" value="ACX74719.1"/>
    <property type="molecule type" value="Genomic_DNA"/>
</dbReference>
<proteinExistence type="predicted"/>
<dbReference type="Proteomes" id="UP000000517">
    <property type="component" value="Chromosome"/>
</dbReference>
<accession>C9RQ42</accession>
<dbReference type="OrthoDB" id="9767177at2"/>
<evidence type="ECO:0000313" key="3">
    <source>
        <dbReference type="EMBL" id="ADL26551.1"/>
    </source>
</evidence>
<evidence type="ECO:0000256" key="1">
    <source>
        <dbReference type="SAM" id="SignalP"/>
    </source>
</evidence>
<dbReference type="KEGG" id="fsc:FSU_1572"/>
<keyword evidence="1" id="KW-0732">Signal</keyword>
<reference evidence="4" key="2">
    <citation type="submission" date="2010-08" db="EMBL/GenBank/DDBJ databases">
        <title>Complete sequence of Fibrobacter succinogenes subsp. succinogenes S85.</title>
        <authorList>
            <person name="Durkin A.S."/>
            <person name="Nelson K.E."/>
            <person name="Morrison M."/>
            <person name="Forsberg C.W."/>
            <person name="Wilson D.B."/>
            <person name="Russell J.B."/>
            <person name="Cann I.K.O."/>
            <person name="Mackie R.I."/>
            <person name="White B.A."/>
        </authorList>
    </citation>
    <scope>NUCLEOTIDE SEQUENCE [LARGE SCALE GENOMIC DNA]</scope>
    <source>
        <strain evidence="4">ATCC 19169 / S85</strain>
    </source>
</reference>
<dbReference type="AlphaFoldDB" id="C9RQ42"/>
<gene>
    <name evidence="2" type="ordered locus">Fisuc_1114</name>
    <name evidence="3" type="ordered locus">FSU_1572</name>
</gene>
<dbReference type="EMBL" id="CP002158">
    <property type="protein sequence ID" value="ADL26551.1"/>
    <property type="molecule type" value="Genomic_DNA"/>
</dbReference>
<dbReference type="Proteomes" id="UP000001497">
    <property type="component" value="Chromosome"/>
</dbReference>
<name>C9RQ42_FIBSS</name>
<dbReference type="RefSeq" id="WP_014545847.1">
    <property type="nucleotide sequence ID" value="NC_013410.1"/>
</dbReference>
<organism evidence="3 4">
    <name type="scientific">Fibrobacter succinogenes (strain ATCC 19169 / S85)</name>
    <dbReference type="NCBI Taxonomy" id="59374"/>
    <lineage>
        <taxon>Bacteria</taxon>
        <taxon>Pseudomonadati</taxon>
        <taxon>Fibrobacterota</taxon>
        <taxon>Fibrobacteria</taxon>
        <taxon>Fibrobacterales</taxon>
        <taxon>Fibrobacteraceae</taxon>
        <taxon>Fibrobacter</taxon>
    </lineage>
</organism>
<evidence type="ECO:0000313" key="4">
    <source>
        <dbReference type="Proteomes" id="UP000000517"/>
    </source>
</evidence>
<reference evidence="2 5" key="1">
    <citation type="submission" date="2009-10" db="EMBL/GenBank/DDBJ databases">
        <title>Complete sequence of Fibrobacter succinogenes subsp. succinogenes S85.</title>
        <authorList>
            <consortium name="US DOE Joint Genome Institute"/>
            <person name="Lucas S."/>
            <person name="Copeland A."/>
            <person name="Lapidus A."/>
            <person name="Glavina del Rio T."/>
            <person name="Tice H."/>
            <person name="Bruce D."/>
            <person name="Goodwin L."/>
            <person name="Pitluck S."/>
            <person name="Chertkov O."/>
            <person name="Detter J.C."/>
            <person name="Han C."/>
            <person name="Tapia R."/>
            <person name="Larimer F."/>
            <person name="Land M."/>
            <person name="Hauser L."/>
            <person name="Kyrpides N."/>
            <person name="Mikhailova N."/>
            <person name="Weimer P.J."/>
            <person name="Stevenson D.M."/>
            <person name="Boyum J."/>
            <person name="Brumm P.I."/>
            <person name="Mead D."/>
        </authorList>
    </citation>
    <scope>NUCLEOTIDE SEQUENCE [LARGE SCALE GENOMIC DNA]</scope>
    <source>
        <strain evidence="5">ATCC 19169 / S85</strain>
        <strain evidence="2">S85</strain>
    </source>
</reference>
<reference evidence="3" key="3">
    <citation type="submission" date="2010-08" db="EMBL/GenBank/DDBJ databases">
        <authorList>
            <person name="Durkin A.S."/>
            <person name="Nelson K.E."/>
            <person name="Morrison M."/>
            <person name="Forsberg C.W."/>
            <person name="Wilson D.B."/>
            <person name="Russell J.B."/>
            <person name="Cann I.K.O."/>
            <person name="Mackie R.I."/>
            <person name="White B.A."/>
        </authorList>
    </citation>
    <scope>NUCLEOTIDE SEQUENCE</scope>
    <source>
        <strain evidence="3">S85</strain>
    </source>
</reference>
<sequence length="446" mass="50378">MIKKLFIFALALFASTAIQAQETTTAPFSNAQVFEWWDDGIITPEEADEIFTRLEEENYDEACLLAEVYAQEPCTKQAPSKSAAQSNAQKTPSIIPHGHLTWKGQYDSDGHLKKHREELQIQFYYFKLRLGSQELLSYRRDNIEAHFGQVSTQELHSHIPLDTLWGAAFLYPIGKFRLGALLDTSKTFHAQLTFRADRSNEIGATFWKFPDATALALQARTTLGLISAWYQFGQDRPLVKIQLQSEKKNLSWKTTAYLHGDSLPQGINLSKGITENWLWASQTITAKWPEAFNTTFSAKTRILSPIASDSVSARFKISLESGPERFRPSFSVTCTEASDNCNRTEWNGALQSTWKPLTFQASAKLIHAGDTKPPRLELGVTYRTNLATAKLTIAFPETAPTKGMSVQNEVKIDNDRLSGNFVFAFKKTKTKEFHPNYAHIQFSLKF</sequence>
<feature type="signal peptide" evidence="1">
    <location>
        <begin position="1"/>
        <end position="20"/>
    </location>
</feature>
<dbReference type="HOGENOM" id="CLU_613567_0_0_0"/>
<feature type="chain" id="PRO_5003001817" description="Lipoprotein" evidence="1">
    <location>
        <begin position="21"/>
        <end position="446"/>
    </location>
</feature>
<evidence type="ECO:0008006" key="6">
    <source>
        <dbReference type="Google" id="ProtNLM"/>
    </source>
</evidence>
<protein>
    <recommendedName>
        <fullName evidence="6">Lipoprotein</fullName>
    </recommendedName>
</protein>
<dbReference type="STRING" id="59374.FSU_1572"/>
<keyword evidence="5" id="KW-1185">Reference proteome</keyword>
<evidence type="ECO:0000313" key="2">
    <source>
        <dbReference type="EMBL" id="ACX74719.1"/>
    </source>
</evidence>